<dbReference type="EMBL" id="SRIB01000001">
    <property type="protein sequence ID" value="TFZ41595.1"/>
    <property type="molecule type" value="Genomic_DNA"/>
</dbReference>
<dbReference type="InterPro" id="IPR003593">
    <property type="entry name" value="AAA+_ATPase"/>
</dbReference>
<dbReference type="PROSITE" id="PS00675">
    <property type="entry name" value="SIGMA54_INTERACT_1"/>
    <property type="match status" value="1"/>
</dbReference>
<dbReference type="InterPro" id="IPR013656">
    <property type="entry name" value="PAS_4"/>
</dbReference>
<keyword evidence="8" id="KW-1185">Reference proteome</keyword>
<dbReference type="Pfam" id="PF08448">
    <property type="entry name" value="PAS_4"/>
    <property type="match status" value="1"/>
</dbReference>
<dbReference type="AlphaFoldDB" id="A0A4Z0D9R4"/>
<evidence type="ECO:0000313" key="7">
    <source>
        <dbReference type="EMBL" id="TFZ41595.1"/>
    </source>
</evidence>
<dbReference type="InterPro" id="IPR009057">
    <property type="entry name" value="Homeodomain-like_sf"/>
</dbReference>
<dbReference type="PRINTS" id="PR01590">
    <property type="entry name" value="HTHFIS"/>
</dbReference>
<keyword evidence="3" id="KW-0805">Transcription regulation</keyword>
<evidence type="ECO:0000256" key="1">
    <source>
        <dbReference type="ARBA" id="ARBA00022741"/>
    </source>
</evidence>
<dbReference type="Gene3D" id="3.30.450.20">
    <property type="entry name" value="PAS domain"/>
    <property type="match status" value="1"/>
</dbReference>
<dbReference type="InterPro" id="IPR058031">
    <property type="entry name" value="AAA_lid_NorR"/>
</dbReference>
<accession>A0A4Z0D9R4</accession>
<gene>
    <name evidence="7" type="ORF">E4100_00165</name>
</gene>
<protein>
    <submittedName>
        <fullName evidence="7">PAS domain-containing protein</fullName>
    </submittedName>
</protein>
<dbReference type="Pfam" id="PF02954">
    <property type="entry name" value="HTH_8"/>
    <property type="match status" value="1"/>
</dbReference>
<evidence type="ECO:0000313" key="8">
    <source>
        <dbReference type="Proteomes" id="UP000298381"/>
    </source>
</evidence>
<dbReference type="PROSITE" id="PS50045">
    <property type="entry name" value="SIGMA54_INTERACT_4"/>
    <property type="match status" value="1"/>
</dbReference>
<dbReference type="InterPro" id="IPR035965">
    <property type="entry name" value="PAS-like_dom_sf"/>
</dbReference>
<dbReference type="GO" id="GO:0006355">
    <property type="term" value="P:regulation of DNA-templated transcription"/>
    <property type="evidence" value="ECO:0007669"/>
    <property type="project" value="InterPro"/>
</dbReference>
<dbReference type="OrthoDB" id="5411866at2"/>
<dbReference type="InterPro" id="IPR025944">
    <property type="entry name" value="Sigma_54_int_dom_CS"/>
</dbReference>
<proteinExistence type="predicted"/>
<dbReference type="CDD" id="cd00009">
    <property type="entry name" value="AAA"/>
    <property type="match status" value="1"/>
</dbReference>
<sequence length="551" mass="64142">MDIVEIAKIINSIFSLFIIFETQKILYISDELKELTKYNFKEFDDLHSISENSYFTISNNTYYLRKYVIDKYDLFIFEPIGNFTDTLTKSICLEEIVENLYDGVLLSDRDGKVVIYNKAMEELERKPKNKMIGKYIWDAYGYSDKTKSEHMQVLESGKPIINKYKAHAIYNGKPVYKSYSTYPIIVNNETIGVYSISKDETKLQNLLSEIVELKRNYFSEDNKDRDFFNNGTRFTFSDIIGSSEIMKNLIKEAEALSWLDNSILIVGDTGTGKEVFAQSIHNFGKRRAYPFIGINCSAIPENLLETILFGSVKGAYTGAVDSSGLFEEAGEGTLFLDELNTMPLNMQAKLLRALQEKSARRVGGKENYPLKCRIISAMNEDPYELIESGRLRQDLFYRISGYNLYIPPLIKRGDDIFEISEYYIKKYNRTMNKNVTGIEDSLKTIMKKYSWPGNIRELEHFIENIMVRTIDNEKNLKLENLPDYLKDIIFESQKVDNNSINDLDSLLNQYEKKIIFEALEKNRWNVTKTSKHLNITRQSLIYRMRKHNIKR</sequence>
<dbReference type="SUPFAM" id="SSF52540">
    <property type="entry name" value="P-loop containing nucleoside triphosphate hydrolases"/>
    <property type="match status" value="1"/>
</dbReference>
<evidence type="ECO:0000259" key="5">
    <source>
        <dbReference type="PROSITE" id="PS50045"/>
    </source>
</evidence>
<dbReference type="SUPFAM" id="SSF46689">
    <property type="entry name" value="Homeodomain-like"/>
    <property type="match status" value="1"/>
</dbReference>
<dbReference type="PROSITE" id="PS00688">
    <property type="entry name" value="SIGMA54_INTERACT_3"/>
    <property type="match status" value="1"/>
</dbReference>
<dbReference type="SUPFAM" id="SSF55785">
    <property type="entry name" value="PYP-like sensor domain (PAS domain)"/>
    <property type="match status" value="1"/>
</dbReference>
<keyword evidence="1" id="KW-0547">Nucleotide-binding</keyword>
<keyword evidence="4" id="KW-0804">Transcription</keyword>
<dbReference type="Proteomes" id="UP000298381">
    <property type="component" value="Unassembled WGS sequence"/>
</dbReference>
<dbReference type="Gene3D" id="3.40.50.300">
    <property type="entry name" value="P-loop containing nucleotide triphosphate hydrolases"/>
    <property type="match status" value="1"/>
</dbReference>
<dbReference type="SMART" id="SM00382">
    <property type="entry name" value="AAA"/>
    <property type="match status" value="1"/>
</dbReference>
<name>A0A4Z0D9R4_9FIRM</name>
<organism evidence="7 8">
    <name type="scientific">Soehngenia longivitae</name>
    <dbReference type="NCBI Taxonomy" id="2562294"/>
    <lineage>
        <taxon>Bacteria</taxon>
        <taxon>Bacillati</taxon>
        <taxon>Bacillota</taxon>
        <taxon>Tissierellia</taxon>
        <taxon>Tissierellales</taxon>
        <taxon>Tissierellaceae</taxon>
        <taxon>Soehngenia</taxon>
    </lineage>
</organism>
<dbReference type="FunFam" id="3.40.50.300:FF:000006">
    <property type="entry name" value="DNA-binding transcriptional regulator NtrC"/>
    <property type="match status" value="1"/>
</dbReference>
<evidence type="ECO:0000259" key="6">
    <source>
        <dbReference type="PROSITE" id="PS50112"/>
    </source>
</evidence>
<dbReference type="GO" id="GO:0043565">
    <property type="term" value="F:sequence-specific DNA binding"/>
    <property type="evidence" value="ECO:0007669"/>
    <property type="project" value="InterPro"/>
</dbReference>
<reference evidence="7 8" key="1">
    <citation type="submission" date="2019-03" db="EMBL/GenBank/DDBJ databases">
        <title>Draft genome sequence data and analysis of a Fermenting Bacterium, Soehngenia longevitae strain 1933PT, isolated from petroleum reservoir in Azerbaijan.</title>
        <authorList>
            <person name="Grouzdev D.S."/>
            <person name="Bidzhieva S.K."/>
            <person name="Sokolova D.S."/>
            <person name="Tourova T.P."/>
            <person name="Poltaraus A.B."/>
            <person name="Nazina T.N."/>
        </authorList>
    </citation>
    <scope>NUCLEOTIDE SEQUENCE [LARGE SCALE GENOMIC DNA]</scope>
    <source>
        <strain evidence="7 8">1933P</strain>
    </source>
</reference>
<dbReference type="Gene3D" id="1.10.8.60">
    <property type="match status" value="1"/>
</dbReference>
<comment type="caution">
    <text evidence="7">The sequence shown here is derived from an EMBL/GenBank/DDBJ whole genome shotgun (WGS) entry which is preliminary data.</text>
</comment>
<dbReference type="InterPro" id="IPR002197">
    <property type="entry name" value="HTH_Fis"/>
</dbReference>
<evidence type="ECO:0000256" key="2">
    <source>
        <dbReference type="ARBA" id="ARBA00022840"/>
    </source>
</evidence>
<dbReference type="PROSITE" id="PS50112">
    <property type="entry name" value="PAS"/>
    <property type="match status" value="1"/>
</dbReference>
<dbReference type="InterPro" id="IPR002078">
    <property type="entry name" value="Sigma_54_int"/>
</dbReference>
<feature type="domain" description="Sigma-54 factor interaction" evidence="5">
    <location>
        <begin position="239"/>
        <end position="467"/>
    </location>
</feature>
<dbReference type="Pfam" id="PF00158">
    <property type="entry name" value="Sigma54_activat"/>
    <property type="match status" value="1"/>
</dbReference>
<dbReference type="PANTHER" id="PTHR32071">
    <property type="entry name" value="TRANSCRIPTIONAL REGULATORY PROTEIN"/>
    <property type="match status" value="1"/>
</dbReference>
<dbReference type="GO" id="GO:0005524">
    <property type="term" value="F:ATP binding"/>
    <property type="evidence" value="ECO:0007669"/>
    <property type="project" value="UniProtKB-KW"/>
</dbReference>
<evidence type="ECO:0000256" key="4">
    <source>
        <dbReference type="ARBA" id="ARBA00023163"/>
    </source>
</evidence>
<dbReference type="Gene3D" id="1.10.10.60">
    <property type="entry name" value="Homeodomain-like"/>
    <property type="match status" value="1"/>
</dbReference>
<evidence type="ECO:0000256" key="3">
    <source>
        <dbReference type="ARBA" id="ARBA00023015"/>
    </source>
</evidence>
<dbReference type="InterPro" id="IPR000014">
    <property type="entry name" value="PAS"/>
</dbReference>
<feature type="domain" description="PAS" evidence="6">
    <location>
        <begin position="93"/>
        <end position="134"/>
    </location>
</feature>
<dbReference type="RefSeq" id="WP_135269750.1">
    <property type="nucleotide sequence ID" value="NZ_SRIB01000001.1"/>
</dbReference>
<dbReference type="InterPro" id="IPR025662">
    <property type="entry name" value="Sigma_54_int_dom_ATP-bd_1"/>
</dbReference>
<dbReference type="PANTHER" id="PTHR32071:SF74">
    <property type="entry name" value="TRANSCRIPTIONAL ACTIVATOR ROCR"/>
    <property type="match status" value="1"/>
</dbReference>
<dbReference type="InterPro" id="IPR027417">
    <property type="entry name" value="P-loop_NTPase"/>
</dbReference>
<dbReference type="Pfam" id="PF25601">
    <property type="entry name" value="AAA_lid_14"/>
    <property type="match status" value="1"/>
</dbReference>
<keyword evidence="2" id="KW-0067">ATP-binding</keyword>